<accession>A0A7R8XFJ3</accession>
<keyword evidence="2" id="KW-0472">Membrane</keyword>
<dbReference type="InterPro" id="IPR007657">
    <property type="entry name" value="Glycosyltransferase_61"/>
</dbReference>
<feature type="region of interest" description="Disordered" evidence="1">
    <location>
        <begin position="116"/>
        <end position="146"/>
    </location>
</feature>
<keyword evidence="4" id="KW-1185">Reference proteome</keyword>
<keyword evidence="2" id="KW-0812">Transmembrane</keyword>
<dbReference type="PANTHER" id="PTHR20961:SF38">
    <property type="entry name" value="PROTEIN O-LINKED-MANNOSE BETA-1,4-N-ACETYLGLUCOSAMINYLTRANSFERASE 2"/>
    <property type="match status" value="1"/>
</dbReference>
<dbReference type="PANTHER" id="PTHR20961">
    <property type="entry name" value="GLYCOSYLTRANSFERASE"/>
    <property type="match status" value="1"/>
</dbReference>
<sequence length="743" mass="85979">MIVAASSTGSSVRNRFPFRTRFARRNAPKVRTVGGVHKAPKLHPRVHRNLPTERCPVVFAVVTPPCGRSSSRRTTATRCSLPRWIATNRLRFLTEIILRLAPRRRRRSWTLVMETQETRRKGEEENTKRKGEEKEARREGGEEETRRKNDMNVWPIVLVVILGVSYMAFSDRGGMSKYSRLFRRYFLIPGESLEIHVHRPPFQEVEDPGYGSAWCNPHHIFGMKRPLCQFRNLCYSADPKRRGFAFFVGRKSSLDSLPSPEETEEYFHISLDPNAHRPYPTERYPHDEETLKRFRFRFFNGSVLLLHRSAEDGFHLSTSFHNDLMPLYFTLQELCVGDVEKCSRSYTLFLVDDGDLDPADEYLYRPFADAGVILGGDLSEDADGNTFYCFRKAYAGLSDHSFFYDFGNSKRSESPIEALVTGFDVQHFNEYLVKRLCRLDPWNRYCDGKHRCGQMEEHSVVLLRESNGRILNEGEVRDTMERIFTDYFPKFDGVKVLDVSGDPRDYFLEVACTVRNAKLLVAYHGQALTFSTFLKQGSGLLELLPWEAESGPSRLFYRSLAELRGKDVFYRSWIAPGPDSHPGWEAKHSKSLPYRANFDVSVDMTSFQVVLHQLLSKMTHYRPMTPLMAANVQHPIVPGKVFTFSHQATDPKTLTVEWEEPWNVKYLEYETVGYEIILVPENDLNTSKRNFTYVTERKMTYTDADNMLNQVVFIHCVLDRFVPNGERRGPQWFYAIPARVGDD</sequence>
<proteinExistence type="predicted"/>
<organism evidence="3">
    <name type="scientific">Darwinula stevensoni</name>
    <dbReference type="NCBI Taxonomy" id="69355"/>
    <lineage>
        <taxon>Eukaryota</taxon>
        <taxon>Metazoa</taxon>
        <taxon>Ecdysozoa</taxon>
        <taxon>Arthropoda</taxon>
        <taxon>Crustacea</taxon>
        <taxon>Oligostraca</taxon>
        <taxon>Ostracoda</taxon>
        <taxon>Podocopa</taxon>
        <taxon>Podocopida</taxon>
        <taxon>Darwinulocopina</taxon>
        <taxon>Darwinuloidea</taxon>
        <taxon>Darwinulidae</taxon>
        <taxon>Darwinula</taxon>
    </lineage>
</organism>
<name>A0A7R8XFJ3_9CRUS</name>
<dbReference type="GO" id="GO:0016757">
    <property type="term" value="F:glycosyltransferase activity"/>
    <property type="evidence" value="ECO:0007669"/>
    <property type="project" value="InterPro"/>
</dbReference>
<evidence type="ECO:0000256" key="1">
    <source>
        <dbReference type="SAM" id="MobiDB-lite"/>
    </source>
</evidence>
<dbReference type="AlphaFoldDB" id="A0A7R8XFJ3"/>
<reference evidence="3" key="1">
    <citation type="submission" date="2020-11" db="EMBL/GenBank/DDBJ databases">
        <authorList>
            <person name="Tran Van P."/>
        </authorList>
    </citation>
    <scope>NUCLEOTIDE SEQUENCE</scope>
</reference>
<evidence type="ECO:0000313" key="4">
    <source>
        <dbReference type="Proteomes" id="UP000677054"/>
    </source>
</evidence>
<protein>
    <submittedName>
        <fullName evidence="3">Uncharacterized protein</fullName>
    </submittedName>
</protein>
<evidence type="ECO:0000256" key="2">
    <source>
        <dbReference type="SAM" id="Phobius"/>
    </source>
</evidence>
<dbReference type="OrthoDB" id="529273at2759"/>
<dbReference type="EMBL" id="CAJPEV010001252">
    <property type="protein sequence ID" value="CAG0891645.1"/>
    <property type="molecule type" value="Genomic_DNA"/>
</dbReference>
<gene>
    <name evidence="3" type="ORF">DSTB1V02_LOCUS6676</name>
</gene>
<feature type="transmembrane region" description="Helical" evidence="2">
    <location>
        <begin position="151"/>
        <end position="169"/>
    </location>
</feature>
<dbReference type="Proteomes" id="UP000677054">
    <property type="component" value="Unassembled WGS sequence"/>
</dbReference>
<keyword evidence="2" id="KW-1133">Transmembrane helix</keyword>
<evidence type="ECO:0000313" key="3">
    <source>
        <dbReference type="EMBL" id="CAD7246833.1"/>
    </source>
</evidence>
<dbReference type="EMBL" id="LR900769">
    <property type="protein sequence ID" value="CAD7246833.1"/>
    <property type="molecule type" value="Genomic_DNA"/>
</dbReference>